<dbReference type="Proteomes" id="UP000647416">
    <property type="component" value="Unassembled WGS sequence"/>
</dbReference>
<reference evidence="1" key="1">
    <citation type="submission" date="2020-08" db="EMBL/GenBank/DDBJ databases">
        <title>Genome public.</title>
        <authorList>
            <person name="Liu C."/>
            <person name="Sun Q."/>
        </authorList>
    </citation>
    <scope>NUCLEOTIDE SEQUENCE</scope>
    <source>
        <strain evidence="1">NSJ-50</strain>
    </source>
</reference>
<dbReference type="AlphaFoldDB" id="A0A926FD78"/>
<evidence type="ECO:0000313" key="2">
    <source>
        <dbReference type="Proteomes" id="UP000647416"/>
    </source>
</evidence>
<gene>
    <name evidence="1" type="ORF">H8706_04705</name>
</gene>
<dbReference type="EMBL" id="JACRTE010000004">
    <property type="protein sequence ID" value="MBC8596169.1"/>
    <property type="molecule type" value="Genomic_DNA"/>
</dbReference>
<proteinExistence type="predicted"/>
<accession>A0A926FD78</accession>
<sequence>MVDFAFYTEKFSGTLLSEDDFKSLEPRASDYVKFYLGYKFNECDAVKKAICAVCEVYFKLDGRDGIKSETNDGISRTFETGALSRCADGAIAVYLADTGLLYRGI</sequence>
<evidence type="ECO:0000313" key="1">
    <source>
        <dbReference type="EMBL" id="MBC8596169.1"/>
    </source>
</evidence>
<organism evidence="1 2">
    <name type="scientific">Qingrenia yutianensis</name>
    <dbReference type="NCBI Taxonomy" id="2763676"/>
    <lineage>
        <taxon>Bacteria</taxon>
        <taxon>Bacillati</taxon>
        <taxon>Bacillota</taxon>
        <taxon>Clostridia</taxon>
        <taxon>Eubacteriales</taxon>
        <taxon>Oscillospiraceae</taxon>
        <taxon>Qingrenia</taxon>
    </lineage>
</organism>
<keyword evidence="2" id="KW-1185">Reference proteome</keyword>
<comment type="caution">
    <text evidence="1">The sequence shown here is derived from an EMBL/GenBank/DDBJ whole genome shotgun (WGS) entry which is preliminary data.</text>
</comment>
<dbReference type="RefSeq" id="WP_262431707.1">
    <property type="nucleotide sequence ID" value="NZ_JACRTE010000004.1"/>
</dbReference>
<protein>
    <submittedName>
        <fullName evidence="1">Uncharacterized protein</fullName>
    </submittedName>
</protein>
<name>A0A926FD78_9FIRM</name>